<dbReference type="AlphaFoldDB" id="A0A133XPC7"/>
<accession>A0A133XPC7</accession>
<proteinExistence type="predicted"/>
<keyword evidence="1" id="KW-0812">Transmembrane</keyword>
<dbReference type="PATRIC" id="fig|87541.4.peg.1786"/>
<evidence type="ECO:0000313" key="2">
    <source>
        <dbReference type="EMBL" id="KXB32789.1"/>
    </source>
</evidence>
<reference evidence="2 3" key="1">
    <citation type="submission" date="2016-01" db="EMBL/GenBank/DDBJ databases">
        <authorList>
            <person name="Oliw E.H."/>
        </authorList>
    </citation>
    <scope>NUCLEOTIDE SEQUENCE [LARGE SCALE GENOMIC DNA]</scope>
    <source>
        <strain evidence="2 3">KA00635</strain>
    </source>
</reference>
<comment type="caution">
    <text evidence="2">The sequence shown here is derived from an EMBL/GenBank/DDBJ whole genome shotgun (WGS) entry which is preliminary data.</text>
</comment>
<sequence>MYGRYFLRSRLKAFSRFSFNPLLKTPFYAAFVFTILYIKKGEVFSSPFSSRLST</sequence>
<evidence type="ECO:0000313" key="3">
    <source>
        <dbReference type="Proteomes" id="UP000070422"/>
    </source>
</evidence>
<evidence type="ECO:0000256" key="1">
    <source>
        <dbReference type="SAM" id="Phobius"/>
    </source>
</evidence>
<keyword evidence="1" id="KW-1133">Transmembrane helix</keyword>
<organism evidence="2 3">
    <name type="scientific">Aerococcus christensenii</name>
    <dbReference type="NCBI Taxonomy" id="87541"/>
    <lineage>
        <taxon>Bacteria</taxon>
        <taxon>Bacillati</taxon>
        <taxon>Bacillota</taxon>
        <taxon>Bacilli</taxon>
        <taxon>Lactobacillales</taxon>
        <taxon>Aerococcaceae</taxon>
        <taxon>Aerococcus</taxon>
    </lineage>
</organism>
<name>A0A133XPC7_9LACT</name>
<feature type="transmembrane region" description="Helical" evidence="1">
    <location>
        <begin position="21"/>
        <end position="38"/>
    </location>
</feature>
<dbReference type="EMBL" id="LSCQ01000107">
    <property type="protein sequence ID" value="KXB32789.1"/>
    <property type="molecule type" value="Genomic_DNA"/>
</dbReference>
<keyword evidence="1" id="KW-0472">Membrane</keyword>
<protein>
    <submittedName>
        <fullName evidence="2">Uncharacterized protein</fullName>
    </submittedName>
</protein>
<gene>
    <name evidence="2" type="ORF">HMPREF3187_01808</name>
</gene>
<dbReference type="Proteomes" id="UP000070422">
    <property type="component" value="Unassembled WGS sequence"/>
</dbReference>